<organism evidence="3 4">
    <name type="scientific">Niveomyces insectorum RCEF 264</name>
    <dbReference type="NCBI Taxonomy" id="1081102"/>
    <lineage>
        <taxon>Eukaryota</taxon>
        <taxon>Fungi</taxon>
        <taxon>Dikarya</taxon>
        <taxon>Ascomycota</taxon>
        <taxon>Pezizomycotina</taxon>
        <taxon>Sordariomycetes</taxon>
        <taxon>Hypocreomycetidae</taxon>
        <taxon>Hypocreales</taxon>
        <taxon>Cordycipitaceae</taxon>
        <taxon>Niveomyces</taxon>
    </lineage>
</organism>
<feature type="region of interest" description="Disordered" evidence="2">
    <location>
        <begin position="222"/>
        <end position="306"/>
    </location>
</feature>
<comment type="caution">
    <text evidence="3">The sequence shown here is derived from an EMBL/GenBank/DDBJ whole genome shotgun (WGS) entry which is preliminary data.</text>
</comment>
<dbReference type="Proteomes" id="UP000076874">
    <property type="component" value="Unassembled WGS sequence"/>
</dbReference>
<feature type="region of interest" description="Disordered" evidence="2">
    <location>
        <begin position="582"/>
        <end position="627"/>
    </location>
</feature>
<feature type="coiled-coil region" evidence="1">
    <location>
        <begin position="74"/>
        <end position="101"/>
    </location>
</feature>
<protein>
    <submittedName>
        <fullName evidence="3">Uncharacterized protein</fullName>
    </submittedName>
</protein>
<dbReference type="AlphaFoldDB" id="A0A167X5A7"/>
<keyword evidence="4" id="KW-1185">Reference proteome</keyword>
<feature type="compositionally biased region" description="Low complexity" evidence="2">
    <location>
        <begin position="582"/>
        <end position="609"/>
    </location>
</feature>
<feature type="region of interest" description="Disordered" evidence="2">
    <location>
        <begin position="1"/>
        <end position="20"/>
    </location>
</feature>
<dbReference type="STRING" id="1081102.A0A167X5A7"/>
<proteinExistence type="predicted"/>
<keyword evidence="1" id="KW-0175">Coiled coil</keyword>
<evidence type="ECO:0000256" key="2">
    <source>
        <dbReference type="SAM" id="MobiDB-lite"/>
    </source>
</evidence>
<gene>
    <name evidence="3" type="ORF">SPI_03193</name>
</gene>
<reference evidence="3 4" key="1">
    <citation type="journal article" date="2016" name="Genome Biol. Evol.">
        <title>Divergent and convergent evolution of fungal pathogenicity.</title>
        <authorList>
            <person name="Shang Y."/>
            <person name="Xiao G."/>
            <person name="Zheng P."/>
            <person name="Cen K."/>
            <person name="Zhan S."/>
            <person name="Wang C."/>
        </authorList>
    </citation>
    <scope>NUCLEOTIDE SEQUENCE [LARGE SCALE GENOMIC DNA]</scope>
    <source>
        <strain evidence="3 4">RCEF 264</strain>
    </source>
</reference>
<feature type="compositionally biased region" description="Low complexity" evidence="2">
    <location>
        <begin position="279"/>
        <end position="289"/>
    </location>
</feature>
<feature type="compositionally biased region" description="Acidic residues" evidence="2">
    <location>
        <begin position="523"/>
        <end position="539"/>
    </location>
</feature>
<accession>A0A167X5A7</accession>
<dbReference type="EMBL" id="AZHD01000004">
    <property type="protein sequence ID" value="OAA64546.1"/>
    <property type="molecule type" value="Genomic_DNA"/>
</dbReference>
<evidence type="ECO:0000256" key="1">
    <source>
        <dbReference type="SAM" id="Coils"/>
    </source>
</evidence>
<evidence type="ECO:0000313" key="4">
    <source>
        <dbReference type="Proteomes" id="UP000076874"/>
    </source>
</evidence>
<evidence type="ECO:0000313" key="3">
    <source>
        <dbReference type="EMBL" id="OAA64546.1"/>
    </source>
</evidence>
<sequence length="639" mass="69436">MSNRSTASPRLRPTRQANEPQLPAGHCRYIMLMPELKGHRCGCAHFNLNRSVPGAICECGHLSCYHVSSGEPPSKTETQEMGLLKQRLELLEREHVELHQLRRDVILMQEHMGQNHDRSQAVLVRVSQLEETVEKSRAEIDVEIQAACKNLGRAWDAITDLMHHKTQTDARFRHIDDHLHSVDSEVARIGERQLELVDVDISLEERIDNLETLEDRIEALESNEGRGGGHGGHPHSRGNSHVSRNDAASSPHNRRARRTASSSPPPIDDNTRLQVNANSRSRSPSQSPRFLPDSTTPTPTPPAAGTFSLDAATRAAAAASSFVVDGHRRSPAHHHATLLPALAAPLPPAVMALRAAAHTSGSSSSELWTLHVSLLPTSTQPFPFERGTNAYKRCLSRGLHQMVAVNGTSAEAFAHAITKAFGRILRGRTWVPLQALPCTAERLAGLPMLRPLDPSLMDRQFNLKFLKDHCAVCDSNGKMDSLYISMRDKTLSWHSIRRLPVFLDGLEPSWAYDPLLDANDSLFLDDDENPDAGSSEDEAMGGMTRPPAGDIVATLPSLKRAASEMSRSSSFGSASATAPALALAPASASSSAPAPTSNPAAPTSATTAAEGEGSRPKVPRICPYPLPNIVEVRRSVKTS</sequence>
<name>A0A167X5A7_9HYPO</name>
<feature type="region of interest" description="Disordered" evidence="2">
    <location>
        <begin position="523"/>
        <end position="550"/>
    </location>
</feature>
<dbReference type="OrthoDB" id="4187949at2759"/>